<gene>
    <name evidence="3" type="ORF">TEA_016214</name>
</gene>
<dbReference type="PANTHER" id="PTHR47926:SF361">
    <property type="entry name" value="PENTACOTRIPEPTIDE-REPEAT REGION OF PRORP DOMAIN-CONTAINING PROTEIN"/>
    <property type="match status" value="1"/>
</dbReference>
<comment type="caution">
    <text evidence="3">The sequence shown here is derived from an EMBL/GenBank/DDBJ whole genome shotgun (WGS) entry which is preliminary data.</text>
</comment>
<evidence type="ECO:0000313" key="4">
    <source>
        <dbReference type="Proteomes" id="UP000306102"/>
    </source>
</evidence>
<dbReference type="Pfam" id="PF01535">
    <property type="entry name" value="PPR"/>
    <property type="match status" value="3"/>
</dbReference>
<dbReference type="InterPro" id="IPR011990">
    <property type="entry name" value="TPR-like_helical_dom_sf"/>
</dbReference>
<organism evidence="3 4">
    <name type="scientific">Camellia sinensis var. sinensis</name>
    <name type="common">China tea</name>
    <dbReference type="NCBI Taxonomy" id="542762"/>
    <lineage>
        <taxon>Eukaryota</taxon>
        <taxon>Viridiplantae</taxon>
        <taxon>Streptophyta</taxon>
        <taxon>Embryophyta</taxon>
        <taxon>Tracheophyta</taxon>
        <taxon>Spermatophyta</taxon>
        <taxon>Magnoliopsida</taxon>
        <taxon>eudicotyledons</taxon>
        <taxon>Gunneridae</taxon>
        <taxon>Pentapetalae</taxon>
        <taxon>asterids</taxon>
        <taxon>Ericales</taxon>
        <taxon>Theaceae</taxon>
        <taxon>Camellia</taxon>
    </lineage>
</organism>
<keyword evidence="4" id="KW-1185">Reference proteome</keyword>
<dbReference type="PROSITE" id="PS51375">
    <property type="entry name" value="PPR"/>
    <property type="match status" value="3"/>
</dbReference>
<dbReference type="Proteomes" id="UP000306102">
    <property type="component" value="Unassembled WGS sequence"/>
</dbReference>
<dbReference type="EMBL" id="SDRB02007208">
    <property type="protein sequence ID" value="THG11563.1"/>
    <property type="molecule type" value="Genomic_DNA"/>
</dbReference>
<accession>A0A4S4E6B9</accession>
<evidence type="ECO:0000256" key="1">
    <source>
        <dbReference type="ARBA" id="ARBA00022737"/>
    </source>
</evidence>
<sequence length="324" mass="36258">MDGLGLPIPIDIYTSLLKECITIRDPAGALDLIAHINRSGLRPGLLFFNRILLIYVSCGLVDNARHVFDKMPTKDCNSWAAMIAGYMDNDNYEEAINLFVEMRCSLRYRQINVDILGFPESWIIVCILKACVQTMNLGLGRQIHGWLSKIVYSQDLFLSSSLINLYGKFGCLEGVDSVFDHMGCQNTVVWTGKIVSKCREEQFDEVLNVFKEMGRGGVKKNSFTFSSVLRACGRMKDDGLCGRQVHANAIKLGLESNDFVQCGLVDMYAKCGLLKHARMVFEMDAEERNAACRNAMLMGYIQHGCCIEAIKIVYAMKSSGLQPQ</sequence>
<dbReference type="GO" id="GO:0003723">
    <property type="term" value="F:RNA binding"/>
    <property type="evidence" value="ECO:0007669"/>
    <property type="project" value="InterPro"/>
</dbReference>
<dbReference type="AlphaFoldDB" id="A0A4S4E6B9"/>
<feature type="repeat" description="PPR" evidence="2">
    <location>
        <begin position="186"/>
        <end position="220"/>
    </location>
</feature>
<dbReference type="PANTHER" id="PTHR47926">
    <property type="entry name" value="PENTATRICOPEPTIDE REPEAT-CONTAINING PROTEIN"/>
    <property type="match status" value="1"/>
</dbReference>
<feature type="repeat" description="PPR" evidence="2">
    <location>
        <begin position="75"/>
        <end position="105"/>
    </location>
</feature>
<proteinExistence type="predicted"/>
<name>A0A4S4E6B9_CAMSN</name>
<protein>
    <recommendedName>
        <fullName evidence="5">Pentacotripeptide-repeat region of PRORP domain-containing protein</fullName>
    </recommendedName>
</protein>
<evidence type="ECO:0008006" key="5">
    <source>
        <dbReference type="Google" id="ProtNLM"/>
    </source>
</evidence>
<dbReference type="Pfam" id="PF13812">
    <property type="entry name" value="PPR_3"/>
    <property type="match status" value="1"/>
</dbReference>
<dbReference type="Gene3D" id="1.25.40.10">
    <property type="entry name" value="Tetratricopeptide repeat domain"/>
    <property type="match status" value="2"/>
</dbReference>
<keyword evidence="1" id="KW-0677">Repeat</keyword>
<reference evidence="3 4" key="1">
    <citation type="journal article" date="2018" name="Proc. Natl. Acad. Sci. U.S.A.">
        <title>Draft genome sequence of Camellia sinensis var. sinensis provides insights into the evolution of the tea genome and tea quality.</title>
        <authorList>
            <person name="Wei C."/>
            <person name="Yang H."/>
            <person name="Wang S."/>
            <person name="Zhao J."/>
            <person name="Liu C."/>
            <person name="Gao L."/>
            <person name="Xia E."/>
            <person name="Lu Y."/>
            <person name="Tai Y."/>
            <person name="She G."/>
            <person name="Sun J."/>
            <person name="Cao H."/>
            <person name="Tong W."/>
            <person name="Gao Q."/>
            <person name="Li Y."/>
            <person name="Deng W."/>
            <person name="Jiang X."/>
            <person name="Wang W."/>
            <person name="Chen Q."/>
            <person name="Zhang S."/>
            <person name="Li H."/>
            <person name="Wu J."/>
            <person name="Wang P."/>
            <person name="Li P."/>
            <person name="Shi C."/>
            <person name="Zheng F."/>
            <person name="Jian J."/>
            <person name="Huang B."/>
            <person name="Shan D."/>
            <person name="Shi M."/>
            <person name="Fang C."/>
            <person name="Yue Y."/>
            <person name="Li F."/>
            <person name="Li D."/>
            <person name="Wei S."/>
            <person name="Han B."/>
            <person name="Jiang C."/>
            <person name="Yin Y."/>
            <person name="Xia T."/>
            <person name="Zhang Z."/>
            <person name="Bennetzen J.L."/>
            <person name="Zhao S."/>
            <person name="Wan X."/>
        </authorList>
    </citation>
    <scope>NUCLEOTIDE SEQUENCE [LARGE SCALE GENOMIC DNA]</scope>
    <source>
        <strain evidence="4">cv. Shuchazao</strain>
        <tissue evidence="3">Leaf</tissue>
    </source>
</reference>
<evidence type="ECO:0000313" key="3">
    <source>
        <dbReference type="EMBL" id="THG11563.1"/>
    </source>
</evidence>
<dbReference type="InterPro" id="IPR002885">
    <property type="entry name" value="PPR_rpt"/>
</dbReference>
<evidence type="ECO:0000256" key="2">
    <source>
        <dbReference type="PROSITE-ProRule" id="PRU00708"/>
    </source>
</evidence>
<dbReference type="Pfam" id="PF13041">
    <property type="entry name" value="PPR_2"/>
    <property type="match status" value="1"/>
</dbReference>
<dbReference type="InterPro" id="IPR046960">
    <property type="entry name" value="PPR_At4g14850-like_plant"/>
</dbReference>
<dbReference type="NCBIfam" id="TIGR00756">
    <property type="entry name" value="PPR"/>
    <property type="match status" value="1"/>
</dbReference>
<dbReference type="GO" id="GO:0009451">
    <property type="term" value="P:RNA modification"/>
    <property type="evidence" value="ECO:0007669"/>
    <property type="project" value="InterPro"/>
</dbReference>
<feature type="repeat" description="PPR" evidence="2">
    <location>
        <begin position="289"/>
        <end position="323"/>
    </location>
</feature>